<gene>
    <name evidence="3" type="ORF">Aiant_79250</name>
</gene>
<feature type="transmembrane region" description="Helical" evidence="1">
    <location>
        <begin position="25"/>
        <end position="45"/>
    </location>
</feature>
<evidence type="ECO:0000313" key="3">
    <source>
        <dbReference type="EMBL" id="BCJ47268.1"/>
    </source>
</evidence>
<sequence>MLLPAGLGTLSAVLIAVGVRRGGWALPLSLVAVAAALVGAARGWVLRIEAGPQRLVLVNWLRVVAVRWAEVARCGCDDDGVWVRRVDGSEVRASAFQHGSRALRFARKPAVAAAAELERIRRRRR</sequence>
<reference evidence="3 4" key="1">
    <citation type="submission" date="2020-08" db="EMBL/GenBank/DDBJ databases">
        <title>Whole genome shotgun sequence of Actinoplanes ianthinogenes NBRC 13996.</title>
        <authorList>
            <person name="Komaki H."/>
            <person name="Tamura T."/>
        </authorList>
    </citation>
    <scope>NUCLEOTIDE SEQUENCE [LARGE SCALE GENOMIC DNA]</scope>
    <source>
        <strain evidence="3 4">NBRC 13996</strain>
    </source>
</reference>
<accession>A0ABN6CPV4</accession>
<protein>
    <recommendedName>
        <fullName evidence="2">Low molecular weight protein antigen 6 PH domain-containing protein</fullName>
    </recommendedName>
</protein>
<keyword evidence="1" id="KW-0812">Transmembrane</keyword>
<organism evidence="3 4">
    <name type="scientific">Actinoplanes ianthinogenes</name>
    <dbReference type="NCBI Taxonomy" id="122358"/>
    <lineage>
        <taxon>Bacteria</taxon>
        <taxon>Bacillati</taxon>
        <taxon>Actinomycetota</taxon>
        <taxon>Actinomycetes</taxon>
        <taxon>Micromonosporales</taxon>
        <taxon>Micromonosporaceae</taxon>
        <taxon>Actinoplanes</taxon>
    </lineage>
</organism>
<dbReference type="InterPro" id="IPR019692">
    <property type="entry name" value="CFP-6_PH"/>
</dbReference>
<keyword evidence="4" id="KW-1185">Reference proteome</keyword>
<evidence type="ECO:0000256" key="1">
    <source>
        <dbReference type="SAM" id="Phobius"/>
    </source>
</evidence>
<keyword evidence="1" id="KW-1133">Transmembrane helix</keyword>
<dbReference type="Proteomes" id="UP000676967">
    <property type="component" value="Chromosome"/>
</dbReference>
<feature type="domain" description="Low molecular weight protein antigen 6 PH" evidence="2">
    <location>
        <begin position="47"/>
        <end position="106"/>
    </location>
</feature>
<keyword evidence="1" id="KW-0472">Membrane</keyword>
<name>A0ABN6CPV4_9ACTN</name>
<evidence type="ECO:0000313" key="4">
    <source>
        <dbReference type="Proteomes" id="UP000676967"/>
    </source>
</evidence>
<dbReference type="EMBL" id="AP023356">
    <property type="protein sequence ID" value="BCJ47268.1"/>
    <property type="molecule type" value="Genomic_DNA"/>
</dbReference>
<proteinExistence type="predicted"/>
<evidence type="ECO:0000259" key="2">
    <source>
        <dbReference type="Pfam" id="PF10756"/>
    </source>
</evidence>
<dbReference type="Pfam" id="PF10756">
    <property type="entry name" value="bPH_6"/>
    <property type="match status" value="1"/>
</dbReference>